<dbReference type="Proteomes" id="UP001162834">
    <property type="component" value="Chromosome"/>
</dbReference>
<feature type="transmembrane region" description="Helical" evidence="2">
    <location>
        <begin position="261"/>
        <end position="280"/>
    </location>
</feature>
<accession>A0A9E7C065</accession>
<keyword evidence="2" id="KW-0472">Membrane</keyword>
<keyword evidence="2" id="KW-0812">Transmembrane</keyword>
<evidence type="ECO:0000259" key="3">
    <source>
        <dbReference type="Pfam" id="PF00892"/>
    </source>
</evidence>
<feature type="transmembrane region" description="Helical" evidence="2">
    <location>
        <begin position="112"/>
        <end position="132"/>
    </location>
</feature>
<dbReference type="AlphaFoldDB" id="A0A9E7C065"/>
<dbReference type="RefSeq" id="WP_259314730.1">
    <property type="nucleotide sequence ID" value="NZ_CP087164.1"/>
</dbReference>
<dbReference type="SUPFAM" id="SSF103481">
    <property type="entry name" value="Multidrug resistance efflux transporter EmrE"/>
    <property type="match status" value="2"/>
</dbReference>
<feature type="transmembrane region" description="Helical" evidence="2">
    <location>
        <begin position="174"/>
        <end position="194"/>
    </location>
</feature>
<dbReference type="EMBL" id="CP087164">
    <property type="protein sequence ID" value="UGS35068.1"/>
    <property type="molecule type" value="Genomic_DNA"/>
</dbReference>
<feature type="transmembrane region" description="Helical" evidence="2">
    <location>
        <begin position="31"/>
        <end position="51"/>
    </location>
</feature>
<sequence>MLAILLALGASGCWGIADFGAGLASRRLAVPVVLLVLQAGGLLAAGAIVAVDSDALPSAHVVAMSLAAGTASVVALTLFYRALAVGTMSIVAPLVSTGAIVPVVVGIWRGDSLGPATAAGIGLALVGVMMASRGQRGARRPARARAAIVLALAAAVAFGSFLALFERANAAEGIAWPILLARLPAIPLMGAVLLVRTTRLPTRREFTATMMLGQLDCVAVALYGAALTHGELGVVAVVGSLYPVGTVLMARAVLGERLARVQGAGVATALLGVALLSAGAT</sequence>
<feature type="transmembrane region" description="Helical" evidence="2">
    <location>
        <begin position="63"/>
        <end position="92"/>
    </location>
</feature>
<evidence type="ECO:0000256" key="1">
    <source>
        <dbReference type="ARBA" id="ARBA00007362"/>
    </source>
</evidence>
<evidence type="ECO:0000313" key="4">
    <source>
        <dbReference type="EMBL" id="UGS35068.1"/>
    </source>
</evidence>
<proteinExistence type="inferred from homology"/>
<dbReference type="InterPro" id="IPR000620">
    <property type="entry name" value="EamA_dom"/>
</dbReference>
<dbReference type="InterPro" id="IPR037185">
    <property type="entry name" value="EmrE-like"/>
</dbReference>
<name>A0A9E7C065_9ACTN</name>
<dbReference type="Pfam" id="PF00892">
    <property type="entry name" value="EamA"/>
    <property type="match status" value="1"/>
</dbReference>
<keyword evidence="5" id="KW-1185">Reference proteome</keyword>
<feature type="transmembrane region" description="Helical" evidence="2">
    <location>
        <begin position="206"/>
        <end position="226"/>
    </location>
</feature>
<feature type="transmembrane region" description="Helical" evidence="2">
    <location>
        <begin position="232"/>
        <end position="254"/>
    </location>
</feature>
<reference evidence="4" key="1">
    <citation type="journal article" date="2022" name="Int. J. Syst. Evol. Microbiol.">
        <title>Pseudomonas aegrilactucae sp. nov. and Pseudomonas morbosilactucae sp. nov., pathogens causing bacterial rot of lettuce in Japan.</title>
        <authorList>
            <person name="Sawada H."/>
            <person name="Fujikawa T."/>
            <person name="Satou M."/>
        </authorList>
    </citation>
    <scope>NUCLEOTIDE SEQUENCE</scope>
    <source>
        <strain evidence="4">0166_1</strain>
    </source>
</reference>
<evidence type="ECO:0000313" key="5">
    <source>
        <dbReference type="Proteomes" id="UP001162834"/>
    </source>
</evidence>
<comment type="similarity">
    <text evidence="1">Belongs to the EamA transporter family.</text>
</comment>
<feature type="domain" description="EamA" evidence="3">
    <location>
        <begin position="147"/>
        <end position="277"/>
    </location>
</feature>
<feature type="transmembrane region" description="Helical" evidence="2">
    <location>
        <begin position="144"/>
        <end position="162"/>
    </location>
</feature>
<gene>
    <name evidence="4" type="ORF">DSM104329_01452</name>
</gene>
<evidence type="ECO:0000256" key="2">
    <source>
        <dbReference type="SAM" id="Phobius"/>
    </source>
</evidence>
<organism evidence="4 5">
    <name type="scientific">Capillimicrobium parvum</name>
    <dbReference type="NCBI Taxonomy" id="2884022"/>
    <lineage>
        <taxon>Bacteria</taxon>
        <taxon>Bacillati</taxon>
        <taxon>Actinomycetota</taxon>
        <taxon>Thermoleophilia</taxon>
        <taxon>Solirubrobacterales</taxon>
        <taxon>Capillimicrobiaceae</taxon>
        <taxon>Capillimicrobium</taxon>
    </lineage>
</organism>
<dbReference type="GO" id="GO:0016020">
    <property type="term" value="C:membrane"/>
    <property type="evidence" value="ECO:0007669"/>
    <property type="project" value="InterPro"/>
</dbReference>
<keyword evidence="2" id="KW-1133">Transmembrane helix</keyword>
<dbReference type="KEGG" id="sbae:DSM104329_01452"/>
<protein>
    <recommendedName>
        <fullName evidence="3">EamA domain-containing protein</fullName>
    </recommendedName>
</protein>